<evidence type="ECO:0000256" key="1">
    <source>
        <dbReference type="ARBA" id="ARBA00004479"/>
    </source>
</evidence>
<evidence type="ECO:0000256" key="9">
    <source>
        <dbReference type="ARBA" id="ARBA00023054"/>
    </source>
</evidence>
<reference evidence="15 16" key="1">
    <citation type="journal article" date="2021" name="Elife">
        <title>Chloroplast acquisition without the gene transfer in kleptoplastic sea slugs, Plakobranchus ocellatus.</title>
        <authorList>
            <person name="Maeda T."/>
            <person name="Takahashi S."/>
            <person name="Yoshida T."/>
            <person name="Shimamura S."/>
            <person name="Takaki Y."/>
            <person name="Nagai Y."/>
            <person name="Toyoda A."/>
            <person name="Suzuki Y."/>
            <person name="Arimoto A."/>
            <person name="Ishii H."/>
            <person name="Satoh N."/>
            <person name="Nishiyama T."/>
            <person name="Hasebe M."/>
            <person name="Maruyama T."/>
            <person name="Minagawa J."/>
            <person name="Obokata J."/>
            <person name="Shigenobu S."/>
        </authorList>
    </citation>
    <scope>NUCLEOTIDE SEQUENCE [LARGE SCALE GENOMIC DNA]</scope>
</reference>
<dbReference type="GO" id="GO:0005246">
    <property type="term" value="F:calcium channel regulator activity"/>
    <property type="evidence" value="ECO:0007669"/>
    <property type="project" value="InterPro"/>
</dbReference>
<dbReference type="GO" id="GO:0006874">
    <property type="term" value="P:intracellular calcium ion homeostasis"/>
    <property type="evidence" value="ECO:0007669"/>
    <property type="project" value="TreeGrafter"/>
</dbReference>
<feature type="domain" description="STIM1/2 EF-hand" evidence="14">
    <location>
        <begin position="161"/>
        <end position="235"/>
    </location>
</feature>
<dbReference type="GO" id="GO:0051049">
    <property type="term" value="P:regulation of transport"/>
    <property type="evidence" value="ECO:0007669"/>
    <property type="project" value="UniProtKB-ARBA"/>
</dbReference>
<evidence type="ECO:0000256" key="10">
    <source>
        <dbReference type="ARBA" id="ARBA00023065"/>
    </source>
</evidence>
<keyword evidence="6" id="KW-0732">Signal</keyword>
<evidence type="ECO:0000256" key="13">
    <source>
        <dbReference type="SAM" id="Phobius"/>
    </source>
</evidence>
<evidence type="ECO:0000256" key="2">
    <source>
        <dbReference type="ARBA" id="ARBA00022448"/>
    </source>
</evidence>
<accession>A0AAV4AIF8</accession>
<dbReference type="Gene3D" id="1.10.238.180">
    <property type="match status" value="1"/>
</dbReference>
<gene>
    <name evidence="15" type="ORF">PoB_003273900</name>
</gene>
<keyword evidence="4 13" id="KW-0812">Transmembrane</keyword>
<evidence type="ECO:0000256" key="11">
    <source>
        <dbReference type="ARBA" id="ARBA00023136"/>
    </source>
</evidence>
<feature type="region of interest" description="Disordered" evidence="12">
    <location>
        <begin position="136"/>
        <end position="156"/>
    </location>
</feature>
<keyword evidence="10" id="KW-0406">Ion transport</keyword>
<dbReference type="PANTHER" id="PTHR15136">
    <property type="entry name" value="STROMAL INTERACTION MOLECULE HOMOLOG"/>
    <property type="match status" value="1"/>
</dbReference>
<organism evidence="15 16">
    <name type="scientific">Plakobranchus ocellatus</name>
    <dbReference type="NCBI Taxonomy" id="259542"/>
    <lineage>
        <taxon>Eukaryota</taxon>
        <taxon>Metazoa</taxon>
        <taxon>Spiralia</taxon>
        <taxon>Lophotrochozoa</taxon>
        <taxon>Mollusca</taxon>
        <taxon>Gastropoda</taxon>
        <taxon>Heterobranchia</taxon>
        <taxon>Euthyneura</taxon>
        <taxon>Panpulmonata</taxon>
        <taxon>Sacoglossa</taxon>
        <taxon>Placobranchoidea</taxon>
        <taxon>Plakobranchidae</taxon>
        <taxon>Plakobranchus</taxon>
    </lineage>
</organism>
<keyword evidence="9" id="KW-0175">Coiled coil</keyword>
<dbReference type="Proteomes" id="UP000735302">
    <property type="component" value="Unassembled WGS sequence"/>
</dbReference>
<feature type="transmembrane region" description="Helical" evidence="13">
    <location>
        <begin position="288"/>
        <end position="305"/>
    </location>
</feature>
<dbReference type="Pfam" id="PF25578">
    <property type="entry name" value="EF-hand_STIM1"/>
    <property type="match status" value="1"/>
</dbReference>
<evidence type="ECO:0000256" key="5">
    <source>
        <dbReference type="ARBA" id="ARBA00022723"/>
    </source>
</evidence>
<evidence type="ECO:0000256" key="12">
    <source>
        <dbReference type="SAM" id="MobiDB-lite"/>
    </source>
</evidence>
<dbReference type="GO" id="GO:0005509">
    <property type="term" value="F:calcium ion binding"/>
    <property type="evidence" value="ECO:0007669"/>
    <property type="project" value="TreeGrafter"/>
</dbReference>
<evidence type="ECO:0000259" key="14">
    <source>
        <dbReference type="Pfam" id="PF25578"/>
    </source>
</evidence>
<comment type="caution">
    <text evidence="15">The sequence shown here is derived from an EMBL/GenBank/DDBJ whole genome shotgun (WGS) entry which is preliminary data.</text>
</comment>
<sequence>MPCLKSAKCGHRSRERPSVHIAPRLGLGLLWTHFSDSRIFEKDLLRIYIEHRTNSPEQRLKHGRPWLRHSRTIYLHSSGGILDPRTFFASFVMKLDLSPSPWAFCFLSPLVTLMVVLCVFPGVYCAEVDVNSKDIPRASWGPSKQTNSNGNSYRNSIPLECPEKDEECEADRQGLEAIRSLHLLIDDDHNGNVDQHESDEFLRDELQYTDGFERQELFHNNDKLISVDDLWRAWKFSTVDSEFALRSAETLLSRVRASPLPSWSDAGPESLTLPYTIILQYTKTKPNLGHIIIVYFIVSGLLTVFSKHNEPEIK</sequence>
<evidence type="ECO:0000256" key="3">
    <source>
        <dbReference type="ARBA" id="ARBA00022568"/>
    </source>
</evidence>
<dbReference type="AlphaFoldDB" id="A0AAV4AIF8"/>
<comment type="subcellular location">
    <subcellularLocation>
        <location evidence="1">Membrane</location>
        <topology evidence="1">Single-pass type I membrane protein</topology>
    </subcellularLocation>
</comment>
<evidence type="ECO:0000256" key="4">
    <source>
        <dbReference type="ARBA" id="ARBA00022692"/>
    </source>
</evidence>
<protein>
    <submittedName>
        <fullName evidence="15">Stromal interaction molecule 1</fullName>
    </submittedName>
</protein>
<keyword evidence="8 13" id="KW-1133">Transmembrane helix</keyword>
<dbReference type="GO" id="GO:0002115">
    <property type="term" value="P:store-operated calcium entry"/>
    <property type="evidence" value="ECO:0007669"/>
    <property type="project" value="TreeGrafter"/>
</dbReference>
<dbReference type="PANTHER" id="PTHR15136:SF5">
    <property type="entry name" value="STROMAL INTERACTION MOLECULE HOMOLOG"/>
    <property type="match status" value="1"/>
</dbReference>
<keyword evidence="5" id="KW-0479">Metal-binding</keyword>
<feature type="transmembrane region" description="Helical" evidence="13">
    <location>
        <begin position="102"/>
        <end position="124"/>
    </location>
</feature>
<dbReference type="InterPro" id="IPR057835">
    <property type="entry name" value="EF-hand_STIM1/2"/>
</dbReference>
<evidence type="ECO:0000256" key="8">
    <source>
        <dbReference type="ARBA" id="ARBA00022989"/>
    </source>
</evidence>
<evidence type="ECO:0000256" key="7">
    <source>
        <dbReference type="ARBA" id="ARBA00022837"/>
    </source>
</evidence>
<keyword evidence="16" id="KW-1185">Reference proteome</keyword>
<evidence type="ECO:0000256" key="6">
    <source>
        <dbReference type="ARBA" id="ARBA00022729"/>
    </source>
</evidence>
<evidence type="ECO:0000313" key="15">
    <source>
        <dbReference type="EMBL" id="GFO06234.1"/>
    </source>
</evidence>
<dbReference type="GO" id="GO:0005886">
    <property type="term" value="C:plasma membrane"/>
    <property type="evidence" value="ECO:0007669"/>
    <property type="project" value="TreeGrafter"/>
</dbReference>
<evidence type="ECO:0000313" key="16">
    <source>
        <dbReference type="Proteomes" id="UP000735302"/>
    </source>
</evidence>
<keyword evidence="3" id="KW-0109">Calcium transport</keyword>
<proteinExistence type="predicted"/>
<feature type="compositionally biased region" description="Polar residues" evidence="12">
    <location>
        <begin position="142"/>
        <end position="155"/>
    </location>
</feature>
<keyword evidence="2" id="KW-0813">Transport</keyword>
<dbReference type="GO" id="GO:0005783">
    <property type="term" value="C:endoplasmic reticulum"/>
    <property type="evidence" value="ECO:0007669"/>
    <property type="project" value="TreeGrafter"/>
</dbReference>
<dbReference type="InterPro" id="IPR037608">
    <property type="entry name" value="STIM1/2"/>
</dbReference>
<dbReference type="EMBL" id="BLXT01003769">
    <property type="protein sequence ID" value="GFO06234.1"/>
    <property type="molecule type" value="Genomic_DNA"/>
</dbReference>
<name>A0AAV4AIF8_9GAST</name>
<keyword evidence="11 13" id="KW-0472">Membrane</keyword>
<keyword evidence="7" id="KW-0106">Calcium</keyword>
<dbReference type="FunFam" id="1.10.238.180:FF:000001">
    <property type="entry name" value="Stromal interaction molecule 1"/>
    <property type="match status" value="1"/>
</dbReference>